<evidence type="ECO:0000313" key="3">
    <source>
        <dbReference type="EMBL" id="ORZ36047.1"/>
    </source>
</evidence>
<evidence type="ECO:0000256" key="1">
    <source>
        <dbReference type="SAM" id="MobiDB-lite"/>
    </source>
</evidence>
<evidence type="ECO:0000313" key="4">
    <source>
        <dbReference type="Proteomes" id="UP000193411"/>
    </source>
</evidence>
<feature type="signal peptide" evidence="2">
    <location>
        <begin position="1"/>
        <end position="24"/>
    </location>
</feature>
<protein>
    <recommendedName>
        <fullName evidence="5">Chitin-binding type-4 domain-containing protein</fullName>
    </recommendedName>
</protein>
<comment type="caution">
    <text evidence="3">The sequence shown here is derived from an EMBL/GenBank/DDBJ whole genome shotgun (WGS) entry which is preliminary data.</text>
</comment>
<feature type="compositionally biased region" description="Pro residues" evidence="1">
    <location>
        <begin position="261"/>
        <end position="287"/>
    </location>
</feature>
<dbReference type="AlphaFoldDB" id="A0A1Y2HN69"/>
<keyword evidence="2" id="KW-0732">Signal</keyword>
<feature type="region of interest" description="Disordered" evidence="1">
    <location>
        <begin position="252"/>
        <end position="296"/>
    </location>
</feature>
<dbReference type="OrthoDB" id="2342176at2759"/>
<feature type="chain" id="PRO_5012576061" description="Chitin-binding type-4 domain-containing protein" evidence="2">
    <location>
        <begin position="25"/>
        <end position="382"/>
    </location>
</feature>
<evidence type="ECO:0000256" key="2">
    <source>
        <dbReference type="SAM" id="SignalP"/>
    </source>
</evidence>
<gene>
    <name evidence="3" type="ORF">BCR44DRAFT_23586</name>
</gene>
<dbReference type="Gene3D" id="2.70.50.70">
    <property type="match status" value="1"/>
</dbReference>
<accession>A0A1Y2HN69</accession>
<proteinExistence type="predicted"/>
<reference evidence="3 4" key="1">
    <citation type="submission" date="2016-07" db="EMBL/GenBank/DDBJ databases">
        <title>Pervasive Adenine N6-methylation of Active Genes in Fungi.</title>
        <authorList>
            <consortium name="DOE Joint Genome Institute"/>
            <person name="Mondo S.J."/>
            <person name="Dannebaum R.O."/>
            <person name="Kuo R.C."/>
            <person name="Labutti K."/>
            <person name="Haridas S."/>
            <person name="Kuo A."/>
            <person name="Salamov A."/>
            <person name="Ahrendt S.R."/>
            <person name="Lipzen A."/>
            <person name="Sullivan W."/>
            <person name="Andreopoulos W.B."/>
            <person name="Clum A."/>
            <person name="Lindquist E."/>
            <person name="Daum C."/>
            <person name="Ramamoorthy G.K."/>
            <person name="Gryganskyi A."/>
            <person name="Culley D."/>
            <person name="Magnuson J.K."/>
            <person name="James T.Y."/>
            <person name="O'Malley M.A."/>
            <person name="Stajich J.E."/>
            <person name="Spatafora J.W."/>
            <person name="Visel A."/>
            <person name="Grigoriev I.V."/>
        </authorList>
    </citation>
    <scope>NUCLEOTIDE SEQUENCE [LARGE SCALE GENOMIC DNA]</scope>
    <source>
        <strain evidence="3 4">PL171</strain>
    </source>
</reference>
<organism evidence="3 4">
    <name type="scientific">Catenaria anguillulae PL171</name>
    <dbReference type="NCBI Taxonomy" id="765915"/>
    <lineage>
        <taxon>Eukaryota</taxon>
        <taxon>Fungi</taxon>
        <taxon>Fungi incertae sedis</taxon>
        <taxon>Blastocladiomycota</taxon>
        <taxon>Blastocladiomycetes</taxon>
        <taxon>Blastocladiales</taxon>
        <taxon>Catenariaceae</taxon>
        <taxon>Catenaria</taxon>
    </lineage>
</organism>
<keyword evidence="4" id="KW-1185">Reference proteome</keyword>
<name>A0A1Y2HN69_9FUNG</name>
<evidence type="ECO:0008006" key="5">
    <source>
        <dbReference type="Google" id="ProtNLM"/>
    </source>
</evidence>
<dbReference type="EMBL" id="MCFL01000019">
    <property type="protein sequence ID" value="ORZ36047.1"/>
    <property type="molecule type" value="Genomic_DNA"/>
</dbReference>
<sequence>MLAKSSLLPVLALLVLQLLSQVDAHSRMLEPRVRVGGFLPATDPNVLPAACGGGKQGARPQDVTYRRGQTIPVVWPRNNHPAGFVRLSIVPFNSAQSIQDFDNGVVQFSCHEAGCRAGNPADPLGEDNTPIDGNRCSTQLKLPSYLPDGQYTLQWTWFGGASFFGDRQRGLTDWFGCHDFTLAGGDPVNPNSKPKCPDFIPGDAHNPASAGRCKFFGTGETLACRPDGCRGAYRDGIPAALERCRAANGNGGGGSNLAPVDPAPAPRPPTPQPRPPTPAPAPAPAPPANGNNNNGNCGLQTYRKAVAGVSAPNVCSVGGAVPFRVVLGDGRVSGTFQAVRAARMHSCDVFHLACVDKVKRGQAQGVSVAECDKNHAACKAAA</sequence>
<dbReference type="Proteomes" id="UP000193411">
    <property type="component" value="Unassembled WGS sequence"/>
</dbReference>